<feature type="compositionally biased region" description="Polar residues" evidence="1">
    <location>
        <begin position="226"/>
        <end position="237"/>
    </location>
</feature>
<dbReference type="AlphaFoldDB" id="A0A9W7XT73"/>
<feature type="compositionally biased region" description="Basic residues" evidence="1">
    <location>
        <begin position="350"/>
        <end position="359"/>
    </location>
</feature>
<feature type="compositionally biased region" description="Basic and acidic residues" evidence="1">
    <location>
        <begin position="238"/>
        <end position="256"/>
    </location>
</feature>
<sequence>CEFAVALDPSAVTIEAIAWNGRYLLRVFGSDSRSLRDKPGATSLQQSETSRIQCTDILATAAQAAIEQYGSTFGMLPDARELVRLMIEDSDEGQTWTVAFNSIAGLQITGQSKIIIGARRTTSLGESKSHANLKPVAEDYHAAVAGQGAAAALDECDELVDAAATLGPASGKQQSLSEFIISQIVPAVGQAQQPPQQKHRHHHQSPPAPQQPLPPPQRPHGAQHSGAATPQRPAQKQQPHDARPSNRGGTAEDAKAAPKWIPLSIDKYIKEEEERKRGHDGPGYDGMPGLQHVSTRSSSGGHGLQSKPSDISNETSDGDTMALHGHPLHGYNQDHSASSHGARPPARFNWFKRRGSTSK</sequence>
<feature type="region of interest" description="Disordered" evidence="1">
    <location>
        <begin position="189"/>
        <end position="259"/>
    </location>
</feature>
<dbReference type="Proteomes" id="UP001143981">
    <property type="component" value="Unassembled WGS sequence"/>
</dbReference>
<feature type="compositionally biased region" description="Polar residues" evidence="1">
    <location>
        <begin position="306"/>
        <end position="315"/>
    </location>
</feature>
<comment type="caution">
    <text evidence="2">The sequence shown here is derived from an EMBL/GenBank/DDBJ whole genome shotgun (WGS) entry which is preliminary data.</text>
</comment>
<feature type="non-terminal residue" evidence="2">
    <location>
        <position position="1"/>
    </location>
</feature>
<dbReference type="OrthoDB" id="5593925at2759"/>
<dbReference type="EMBL" id="JANBOI010003365">
    <property type="protein sequence ID" value="KAJ1718552.1"/>
    <property type="molecule type" value="Genomic_DNA"/>
</dbReference>
<proteinExistence type="predicted"/>
<evidence type="ECO:0000313" key="2">
    <source>
        <dbReference type="EMBL" id="KAJ1718552.1"/>
    </source>
</evidence>
<protein>
    <submittedName>
        <fullName evidence="2">Uncharacterized protein</fullName>
    </submittedName>
</protein>
<name>A0A9W7XT73_9FUNG</name>
<organism evidence="2 3">
    <name type="scientific">Coemansia biformis</name>
    <dbReference type="NCBI Taxonomy" id="1286918"/>
    <lineage>
        <taxon>Eukaryota</taxon>
        <taxon>Fungi</taxon>
        <taxon>Fungi incertae sedis</taxon>
        <taxon>Zoopagomycota</taxon>
        <taxon>Kickxellomycotina</taxon>
        <taxon>Kickxellomycetes</taxon>
        <taxon>Kickxellales</taxon>
        <taxon>Kickxellaceae</taxon>
        <taxon>Coemansia</taxon>
    </lineage>
</organism>
<feature type="compositionally biased region" description="Pro residues" evidence="1">
    <location>
        <begin position="206"/>
        <end position="218"/>
    </location>
</feature>
<accession>A0A9W7XT73</accession>
<feature type="compositionally biased region" description="Basic and acidic residues" evidence="1">
    <location>
        <begin position="273"/>
        <end position="282"/>
    </location>
</feature>
<evidence type="ECO:0000313" key="3">
    <source>
        <dbReference type="Proteomes" id="UP001143981"/>
    </source>
</evidence>
<reference evidence="2" key="1">
    <citation type="submission" date="2022-07" db="EMBL/GenBank/DDBJ databases">
        <title>Phylogenomic reconstructions and comparative analyses of Kickxellomycotina fungi.</title>
        <authorList>
            <person name="Reynolds N.K."/>
            <person name="Stajich J.E."/>
            <person name="Barry K."/>
            <person name="Grigoriev I.V."/>
            <person name="Crous P."/>
            <person name="Smith M.E."/>
        </authorList>
    </citation>
    <scope>NUCLEOTIDE SEQUENCE</scope>
    <source>
        <strain evidence="2">BCRC 34381</strain>
    </source>
</reference>
<gene>
    <name evidence="2" type="ORF">LPJ61_006572</name>
</gene>
<evidence type="ECO:0000256" key="1">
    <source>
        <dbReference type="SAM" id="MobiDB-lite"/>
    </source>
</evidence>
<keyword evidence="3" id="KW-1185">Reference proteome</keyword>
<feature type="region of interest" description="Disordered" evidence="1">
    <location>
        <begin position="273"/>
        <end position="359"/>
    </location>
</feature>